<evidence type="ECO:0000259" key="8">
    <source>
        <dbReference type="Pfam" id="PF12213"/>
    </source>
</evidence>
<dbReference type="PANTHER" id="PTHR12708">
    <property type="entry name" value="DNA POLYMERASE EPSILON SUBUNIT B"/>
    <property type="match status" value="1"/>
</dbReference>
<dbReference type="GO" id="GO:0008622">
    <property type="term" value="C:epsilon DNA polymerase complex"/>
    <property type="evidence" value="ECO:0007669"/>
    <property type="project" value="UniProtKB-UniRule"/>
</dbReference>
<dbReference type="InterPro" id="IPR029052">
    <property type="entry name" value="Metallo-depent_PP-like"/>
</dbReference>
<dbReference type="GO" id="GO:0003677">
    <property type="term" value="F:DNA binding"/>
    <property type="evidence" value="ECO:0007669"/>
    <property type="project" value="UniProtKB-UniRule"/>
</dbReference>
<feature type="domain" description="DNA polymerase epsilon subunit B N-terminal" evidence="8">
    <location>
        <begin position="5"/>
        <end position="74"/>
    </location>
</feature>
<dbReference type="Pfam" id="PF12213">
    <property type="entry name" value="Dpoe2NT"/>
    <property type="match status" value="1"/>
</dbReference>
<organism evidence="9 10">
    <name type="scientific">Artemia franciscana</name>
    <name type="common">Brine shrimp</name>
    <name type="synonym">Artemia sanfranciscana</name>
    <dbReference type="NCBI Taxonomy" id="6661"/>
    <lineage>
        <taxon>Eukaryota</taxon>
        <taxon>Metazoa</taxon>
        <taxon>Ecdysozoa</taxon>
        <taxon>Arthropoda</taxon>
        <taxon>Crustacea</taxon>
        <taxon>Branchiopoda</taxon>
        <taxon>Anostraca</taxon>
        <taxon>Artemiidae</taxon>
        <taxon>Artemia</taxon>
    </lineage>
</organism>
<dbReference type="Gene3D" id="3.60.21.60">
    <property type="match status" value="1"/>
</dbReference>
<keyword evidence="4 6" id="KW-0238">DNA-binding</keyword>
<reference evidence="9" key="1">
    <citation type="submission" date="2023-07" db="EMBL/GenBank/DDBJ databases">
        <title>Chromosome-level genome assembly of Artemia franciscana.</title>
        <authorList>
            <person name="Jo E."/>
        </authorList>
    </citation>
    <scope>NUCLEOTIDE SEQUENCE</scope>
    <source>
        <tissue evidence="9">Whole body</tissue>
    </source>
</reference>
<evidence type="ECO:0000259" key="7">
    <source>
        <dbReference type="Pfam" id="PF04042"/>
    </source>
</evidence>
<comment type="subcellular location">
    <subcellularLocation>
        <location evidence="1 6">Nucleus</location>
    </subcellularLocation>
</comment>
<keyword evidence="5 6" id="KW-0539">Nucleus</keyword>
<dbReference type="PANTHER" id="PTHR12708:SF0">
    <property type="entry name" value="DNA POLYMERASE EPSILON SUBUNIT 2"/>
    <property type="match status" value="1"/>
</dbReference>
<protein>
    <recommendedName>
        <fullName evidence="6">DNA polymerase epsilon subunit</fullName>
    </recommendedName>
    <alternativeName>
        <fullName evidence="6">DNA polymerase II subunit 2</fullName>
    </alternativeName>
</protein>
<dbReference type="Gene3D" id="1.10.8.60">
    <property type="match status" value="1"/>
</dbReference>
<sequence>MSLAKIKNNVSMSFRLSGLNIKGDALNYLADLLSPVEPSEHNQWIERIIDLILKQGLTSPLVDLKHVEAAALECGRTKTEEADTFFNVISAYDVPHYVYVPDRKKYILSSAAGIANPSIYSDADTKGAMFRERYTKIQQRTARHELFSPSTGSILSTTETSVKFKMIPIEFLLGTTTKLKDVVVLGFLTQLKEGKFYLEDPTGSVPIDLSNAVFQAGLYTEGCFVLTEGWYDNGVYYVKGVGFPPPEPAKTTRAYFGNANFFGGPSQTTVKASAKLKSLEQANPDAMMIFLADVWLDQHMVLEKVRTLLNGYAELQPFAIVFMGDFLSSSKGSEGLTLFRNQFKKLGEMISEHPQLVKNTKFIFVPGPHDPGFPAILPRPPLPKTLTDGLVQKVPNAIFSTNPCRIQYGTREIVIFREDLVTRMCRNCLHFPSNSDIPEHFVKTLVSQCHLSPLPLNVRPTYWAYDSALSIYPLPDLAVIADKFEPFTTTNTDTTVVNPGSFSRNQFSFKVYYPATGQVDDSQIEAYE</sequence>
<evidence type="ECO:0000256" key="3">
    <source>
        <dbReference type="ARBA" id="ARBA00022705"/>
    </source>
</evidence>
<dbReference type="InterPro" id="IPR007185">
    <property type="entry name" value="DNA_pol_a/d/e_bsu"/>
</dbReference>
<dbReference type="PIRSF" id="PIRSF000799">
    <property type="entry name" value="DNA_pol_eps_2"/>
    <property type="match status" value="1"/>
</dbReference>
<evidence type="ECO:0000256" key="1">
    <source>
        <dbReference type="ARBA" id="ARBA00004123"/>
    </source>
</evidence>
<dbReference type="EMBL" id="JAVRJZ010000019">
    <property type="protein sequence ID" value="KAK2707477.1"/>
    <property type="molecule type" value="Genomic_DNA"/>
</dbReference>
<dbReference type="SUPFAM" id="SSF56300">
    <property type="entry name" value="Metallo-dependent phosphatases"/>
    <property type="match status" value="1"/>
</dbReference>
<comment type="caution">
    <text evidence="9">The sequence shown here is derived from an EMBL/GenBank/DDBJ whole genome shotgun (WGS) entry which is preliminary data.</text>
</comment>
<evidence type="ECO:0000256" key="6">
    <source>
        <dbReference type="PIRNR" id="PIRNR000799"/>
    </source>
</evidence>
<accession>A0AA88HL59</accession>
<feature type="domain" description="DNA polymerase alpha/delta/epsilon subunit B" evidence="7">
    <location>
        <begin position="289"/>
        <end position="489"/>
    </location>
</feature>
<evidence type="ECO:0000313" key="9">
    <source>
        <dbReference type="EMBL" id="KAK2707477.1"/>
    </source>
</evidence>
<evidence type="ECO:0000256" key="5">
    <source>
        <dbReference type="ARBA" id="ARBA00023242"/>
    </source>
</evidence>
<name>A0AA88HL59_ARTSF</name>
<dbReference type="AlphaFoldDB" id="A0AA88HL59"/>
<keyword evidence="10" id="KW-1185">Reference proteome</keyword>
<dbReference type="InterPro" id="IPR024639">
    <property type="entry name" value="DNA_pol_e_bsu_N"/>
</dbReference>
<evidence type="ECO:0000256" key="2">
    <source>
        <dbReference type="ARBA" id="ARBA00009560"/>
    </source>
</evidence>
<dbReference type="Proteomes" id="UP001187531">
    <property type="component" value="Unassembled WGS sequence"/>
</dbReference>
<evidence type="ECO:0000256" key="4">
    <source>
        <dbReference type="ARBA" id="ARBA00023125"/>
    </source>
</evidence>
<proteinExistence type="inferred from homology"/>
<dbReference type="InterPro" id="IPR016266">
    <property type="entry name" value="POLE2"/>
</dbReference>
<keyword evidence="3 6" id="KW-0235">DNA replication</keyword>
<dbReference type="GO" id="GO:0006261">
    <property type="term" value="P:DNA-templated DNA replication"/>
    <property type="evidence" value="ECO:0007669"/>
    <property type="project" value="InterPro"/>
</dbReference>
<dbReference type="Pfam" id="PF04042">
    <property type="entry name" value="DNA_pol_E_B"/>
    <property type="match status" value="1"/>
</dbReference>
<comment type="function">
    <text evidence="6">Participates in DNA repair and in chromosomal DNA replication.</text>
</comment>
<comment type="similarity">
    <text evidence="2 6">Belongs to the DNA polymerase epsilon subunit B family.</text>
</comment>
<dbReference type="GO" id="GO:0042276">
    <property type="term" value="P:error-prone translesion synthesis"/>
    <property type="evidence" value="ECO:0007669"/>
    <property type="project" value="TreeGrafter"/>
</dbReference>
<gene>
    <name evidence="9" type="ORF">QYM36_015244</name>
</gene>
<evidence type="ECO:0000313" key="10">
    <source>
        <dbReference type="Proteomes" id="UP001187531"/>
    </source>
</evidence>